<protein>
    <submittedName>
        <fullName evidence="6">DHS-like NAD/FAD-binding domain-containing protein</fullName>
    </submittedName>
</protein>
<dbReference type="InterPro" id="IPR003000">
    <property type="entry name" value="Sirtuin"/>
</dbReference>
<comment type="caution">
    <text evidence="4">Lacks conserved residue(s) required for the propagation of feature annotation.</text>
</comment>
<dbReference type="InterPro" id="IPR029035">
    <property type="entry name" value="DHS-like_NAD/FAD-binding_dom"/>
</dbReference>
<dbReference type="PROSITE" id="PS50305">
    <property type="entry name" value="SIRTUIN"/>
    <property type="match status" value="1"/>
</dbReference>
<dbReference type="InterPro" id="IPR026590">
    <property type="entry name" value="Ssirtuin_cat_dom"/>
</dbReference>
<keyword evidence="7" id="KW-1185">Reference proteome</keyword>
<evidence type="ECO:0000256" key="2">
    <source>
        <dbReference type="ARBA" id="ARBA00022679"/>
    </source>
</evidence>
<feature type="domain" description="Deacetylase sirtuin-type" evidence="5">
    <location>
        <begin position="1"/>
        <end position="292"/>
    </location>
</feature>
<dbReference type="PANTHER" id="PTHR11085">
    <property type="entry name" value="NAD-DEPENDENT PROTEIN DEACYLASE SIRTUIN-5, MITOCHONDRIAL-RELATED"/>
    <property type="match status" value="1"/>
</dbReference>
<dbReference type="Proteomes" id="UP000193642">
    <property type="component" value="Unassembled WGS sequence"/>
</dbReference>
<evidence type="ECO:0000313" key="6">
    <source>
        <dbReference type="EMBL" id="ORY44486.1"/>
    </source>
</evidence>
<dbReference type="STRING" id="329046.A0A1Y2CC34"/>
<name>A0A1Y2CC34_9FUNG</name>
<dbReference type="SUPFAM" id="SSF52467">
    <property type="entry name" value="DHS-like NAD/FAD-binding domain"/>
    <property type="match status" value="1"/>
</dbReference>
<keyword evidence="3" id="KW-0520">NAD</keyword>
<dbReference type="GO" id="GO:0070403">
    <property type="term" value="F:NAD+ binding"/>
    <property type="evidence" value="ECO:0007669"/>
    <property type="project" value="InterPro"/>
</dbReference>
<dbReference type="GO" id="GO:0017136">
    <property type="term" value="F:histone deacetylase activity, NAD-dependent"/>
    <property type="evidence" value="ECO:0007669"/>
    <property type="project" value="TreeGrafter"/>
</dbReference>
<evidence type="ECO:0000256" key="1">
    <source>
        <dbReference type="ARBA" id="ARBA00006924"/>
    </source>
</evidence>
<evidence type="ECO:0000256" key="3">
    <source>
        <dbReference type="ARBA" id="ARBA00023027"/>
    </source>
</evidence>
<reference evidence="6 7" key="1">
    <citation type="submission" date="2016-07" db="EMBL/GenBank/DDBJ databases">
        <title>Pervasive Adenine N6-methylation of Active Genes in Fungi.</title>
        <authorList>
            <consortium name="DOE Joint Genome Institute"/>
            <person name="Mondo S.J."/>
            <person name="Dannebaum R.O."/>
            <person name="Kuo R.C."/>
            <person name="Labutti K."/>
            <person name="Haridas S."/>
            <person name="Kuo A."/>
            <person name="Salamov A."/>
            <person name="Ahrendt S.R."/>
            <person name="Lipzen A."/>
            <person name="Sullivan W."/>
            <person name="Andreopoulos W.B."/>
            <person name="Clum A."/>
            <person name="Lindquist E."/>
            <person name="Daum C."/>
            <person name="Ramamoorthy G.K."/>
            <person name="Gryganskyi A."/>
            <person name="Culley D."/>
            <person name="Magnuson J.K."/>
            <person name="James T.Y."/>
            <person name="O'Malley M.A."/>
            <person name="Stajich J.E."/>
            <person name="Spatafora J.W."/>
            <person name="Visel A."/>
            <person name="Grigoriev I.V."/>
        </authorList>
    </citation>
    <scope>NUCLEOTIDE SEQUENCE [LARGE SCALE GENOMIC DNA]</scope>
    <source>
        <strain evidence="6 7">JEL800</strain>
    </source>
</reference>
<dbReference type="InterPro" id="IPR026591">
    <property type="entry name" value="Sirtuin_cat_small_dom_sf"/>
</dbReference>
<dbReference type="Gene3D" id="3.40.50.1220">
    <property type="entry name" value="TPP-binding domain"/>
    <property type="match status" value="1"/>
</dbReference>
<dbReference type="Pfam" id="PF02146">
    <property type="entry name" value="SIR2"/>
    <property type="match status" value="1"/>
</dbReference>
<proteinExistence type="inferred from homology"/>
<sequence>MNKAHTAHVQQIASFIREARGKLVVLTGAGLSTGSGIPDYRGPNGVYKRNKDYTPITFQKFTASHEFRQRYWARSFVGWQSIKDAKTNISHQSLDKLAKAGWVKAGIITQNVDGLLGKDNVLEMHGTLHEVGCLNCGHTVPRESFQQDLWNLNPSFHEKLSKPEKMTIGVREERPDGDVEIQWDYDKFQYPPCSSCHVGVYKPNVVFFGENMRQDVRDRSFQMIDDASHLLIVGSSLAVFSSFRLLKHAHSLGHRIAAVNLGEFRGRELVDLWIDDSSDHILPEVTKMLASEK</sequence>
<gene>
    <name evidence="6" type="ORF">BCR33DRAFT_716996</name>
</gene>
<dbReference type="OrthoDB" id="424302at2759"/>
<keyword evidence="2" id="KW-0808">Transferase</keyword>
<comment type="caution">
    <text evidence="6">The sequence shown here is derived from an EMBL/GenBank/DDBJ whole genome shotgun (WGS) entry which is preliminary data.</text>
</comment>
<dbReference type="InterPro" id="IPR050134">
    <property type="entry name" value="NAD-dep_sirtuin_deacylases"/>
</dbReference>
<comment type="similarity">
    <text evidence="1">Belongs to the sirtuin family. Class I subfamily.</text>
</comment>
<dbReference type="EMBL" id="MCGO01000022">
    <property type="protein sequence ID" value="ORY44486.1"/>
    <property type="molecule type" value="Genomic_DNA"/>
</dbReference>
<dbReference type="AlphaFoldDB" id="A0A1Y2CC34"/>
<accession>A0A1Y2CC34</accession>
<dbReference type="Gene3D" id="3.30.1600.10">
    <property type="entry name" value="SIR2/SIRT2 'Small Domain"/>
    <property type="match status" value="1"/>
</dbReference>
<dbReference type="PANTHER" id="PTHR11085:SF10">
    <property type="entry name" value="NAD-DEPENDENT PROTEIN DEACYLASE SIRTUIN-5, MITOCHONDRIAL-RELATED"/>
    <property type="match status" value="1"/>
</dbReference>
<evidence type="ECO:0000259" key="5">
    <source>
        <dbReference type="PROSITE" id="PS50305"/>
    </source>
</evidence>
<organism evidence="6 7">
    <name type="scientific">Rhizoclosmatium globosum</name>
    <dbReference type="NCBI Taxonomy" id="329046"/>
    <lineage>
        <taxon>Eukaryota</taxon>
        <taxon>Fungi</taxon>
        <taxon>Fungi incertae sedis</taxon>
        <taxon>Chytridiomycota</taxon>
        <taxon>Chytridiomycota incertae sedis</taxon>
        <taxon>Chytridiomycetes</taxon>
        <taxon>Chytridiales</taxon>
        <taxon>Chytriomycetaceae</taxon>
        <taxon>Rhizoclosmatium</taxon>
    </lineage>
</organism>
<evidence type="ECO:0000313" key="7">
    <source>
        <dbReference type="Proteomes" id="UP000193642"/>
    </source>
</evidence>
<evidence type="ECO:0000256" key="4">
    <source>
        <dbReference type="PROSITE-ProRule" id="PRU00236"/>
    </source>
</evidence>